<sequence length="226" mass="25809">MTSNKEKLANFVQVKGGTVTFGGGDGKITGKGTIKTSKLDFENVYYVKELQNFNLFSVSQICDKKNKVQFTDAECLVLSKEFQLPDETRATYQLSVGKSILRRVHQMAHVNFKTINKLAKLGLVEGLPLNLFTNEHNCVTCNKGKQHKASYKDVSAVRTIFEPLQLLHMDLFSPTSIRSIDHKYYSLVVTDDCRRFCWAFFLGTKDETFYILKDFIALIENQLNKR</sequence>
<organism evidence="3">
    <name type="scientific">Tanacetum cinerariifolium</name>
    <name type="common">Dalmatian daisy</name>
    <name type="synonym">Chrysanthemum cinerariifolium</name>
    <dbReference type="NCBI Taxonomy" id="118510"/>
    <lineage>
        <taxon>Eukaryota</taxon>
        <taxon>Viridiplantae</taxon>
        <taxon>Streptophyta</taxon>
        <taxon>Embryophyta</taxon>
        <taxon>Tracheophyta</taxon>
        <taxon>Spermatophyta</taxon>
        <taxon>Magnoliopsida</taxon>
        <taxon>eudicotyledons</taxon>
        <taxon>Gunneridae</taxon>
        <taxon>Pentapetalae</taxon>
        <taxon>asterids</taxon>
        <taxon>campanulids</taxon>
        <taxon>Asterales</taxon>
        <taxon>Asteraceae</taxon>
        <taxon>Asteroideae</taxon>
        <taxon>Anthemideae</taxon>
        <taxon>Anthemidinae</taxon>
        <taxon>Tanacetum</taxon>
    </lineage>
</organism>
<dbReference type="EMBL" id="BKCJ011031727">
    <property type="protein sequence ID" value="GFC71068.1"/>
    <property type="molecule type" value="Genomic_DNA"/>
</dbReference>
<feature type="domain" description="Retrovirus-related Pol polyprotein from transposon TNT 1-94-like beta-barrel" evidence="2">
    <location>
        <begin position="1"/>
        <end position="64"/>
    </location>
</feature>
<evidence type="ECO:0000313" key="3">
    <source>
        <dbReference type="EMBL" id="GFC71068.1"/>
    </source>
</evidence>
<dbReference type="GO" id="GO:0006508">
    <property type="term" value="P:proteolysis"/>
    <property type="evidence" value="ECO:0007669"/>
    <property type="project" value="UniProtKB-KW"/>
</dbReference>
<dbReference type="GO" id="GO:0008233">
    <property type="term" value="F:peptidase activity"/>
    <property type="evidence" value="ECO:0007669"/>
    <property type="project" value="UniProtKB-KW"/>
</dbReference>
<feature type="non-terminal residue" evidence="3">
    <location>
        <position position="226"/>
    </location>
</feature>
<dbReference type="InterPro" id="IPR039537">
    <property type="entry name" value="Retrotran_Ty1/copia-like"/>
</dbReference>
<dbReference type="InterPro" id="IPR012337">
    <property type="entry name" value="RNaseH-like_sf"/>
</dbReference>
<dbReference type="PANTHER" id="PTHR42648:SF21">
    <property type="entry name" value="CYSTEINE-RICH RLK (RECEPTOR-LIKE PROTEIN KINASE) 8"/>
    <property type="match status" value="1"/>
</dbReference>
<dbReference type="InterPro" id="IPR036397">
    <property type="entry name" value="RNaseH_sf"/>
</dbReference>
<proteinExistence type="predicted"/>
<dbReference type="AlphaFoldDB" id="A0A699QJQ0"/>
<gene>
    <name evidence="3" type="ORF">Tci_843038</name>
</gene>
<dbReference type="PANTHER" id="PTHR42648">
    <property type="entry name" value="TRANSPOSASE, PUTATIVE-RELATED"/>
    <property type="match status" value="1"/>
</dbReference>
<evidence type="ECO:0000259" key="2">
    <source>
        <dbReference type="Pfam" id="PF22936"/>
    </source>
</evidence>
<dbReference type="Pfam" id="PF22936">
    <property type="entry name" value="Pol_BBD"/>
    <property type="match status" value="1"/>
</dbReference>
<protein>
    <submittedName>
        <fullName evidence="3">Putative ribonuclease H-like domain-containing protein</fullName>
    </submittedName>
</protein>
<dbReference type="InterPro" id="IPR054722">
    <property type="entry name" value="PolX-like_BBD"/>
</dbReference>
<name>A0A699QJQ0_TANCI</name>
<comment type="caution">
    <text evidence="3">The sequence shown here is derived from an EMBL/GenBank/DDBJ whole genome shotgun (WGS) entry which is preliminary data.</text>
</comment>
<reference evidence="3" key="1">
    <citation type="journal article" date="2019" name="Sci. Rep.">
        <title>Draft genome of Tanacetum cinerariifolium, the natural source of mosquito coil.</title>
        <authorList>
            <person name="Yamashiro T."/>
            <person name="Shiraishi A."/>
            <person name="Satake H."/>
            <person name="Nakayama K."/>
        </authorList>
    </citation>
    <scope>NUCLEOTIDE SEQUENCE</scope>
</reference>
<dbReference type="GO" id="GO:0003676">
    <property type="term" value="F:nucleic acid binding"/>
    <property type="evidence" value="ECO:0007669"/>
    <property type="project" value="InterPro"/>
</dbReference>
<keyword evidence="1" id="KW-0645">Protease</keyword>
<evidence type="ECO:0000256" key="1">
    <source>
        <dbReference type="ARBA" id="ARBA00022670"/>
    </source>
</evidence>
<dbReference type="Gene3D" id="3.30.420.10">
    <property type="entry name" value="Ribonuclease H-like superfamily/Ribonuclease H"/>
    <property type="match status" value="1"/>
</dbReference>
<dbReference type="SUPFAM" id="SSF53098">
    <property type="entry name" value="Ribonuclease H-like"/>
    <property type="match status" value="1"/>
</dbReference>
<accession>A0A699QJQ0</accession>
<keyword evidence="1" id="KW-0378">Hydrolase</keyword>